<protein>
    <submittedName>
        <fullName evidence="2">Uncharacterized protein</fullName>
    </submittedName>
</protein>
<keyword evidence="1" id="KW-0472">Membrane</keyword>
<feature type="transmembrane region" description="Helical" evidence="1">
    <location>
        <begin position="181"/>
        <end position="201"/>
    </location>
</feature>
<accession>X1DWE7</accession>
<comment type="caution">
    <text evidence="2">The sequence shown here is derived from an EMBL/GenBank/DDBJ whole genome shotgun (WGS) entry which is preliminary data.</text>
</comment>
<gene>
    <name evidence="2" type="ORF">S03H2_02305</name>
</gene>
<proteinExistence type="predicted"/>
<feature type="transmembrane region" description="Helical" evidence="1">
    <location>
        <begin position="40"/>
        <end position="61"/>
    </location>
</feature>
<keyword evidence="1" id="KW-0812">Transmembrane</keyword>
<name>X1DWE7_9ZZZZ</name>
<dbReference type="AlphaFoldDB" id="X1DWE7"/>
<sequence length="212" mass="22960">MIFKDFWKSTASVVLFVVTVTILVDFAWENTMLQTVSTNFNNWAVIIGAFALGLGAYSLIIRHSRIISTRRTMWPYSIVLLLTMFIFAATGLITGSITSSSYGWIYSTIIQPLSSTLYGMNAFFIASASYRAFKARSTEALLLLVAAIFLMLKNAPIGGVIHPILPAIGQTIWDFVGATGMRAILIGIGIGTLALGLRVIIGQEKTPLGGAD</sequence>
<evidence type="ECO:0000256" key="1">
    <source>
        <dbReference type="SAM" id="Phobius"/>
    </source>
</evidence>
<feature type="transmembrane region" description="Helical" evidence="1">
    <location>
        <begin position="140"/>
        <end position="161"/>
    </location>
</feature>
<feature type="transmembrane region" description="Helical" evidence="1">
    <location>
        <begin position="12"/>
        <end position="28"/>
    </location>
</feature>
<feature type="transmembrane region" description="Helical" evidence="1">
    <location>
        <begin position="104"/>
        <end position="128"/>
    </location>
</feature>
<dbReference type="EMBL" id="BARU01000755">
    <property type="protein sequence ID" value="GAH24557.1"/>
    <property type="molecule type" value="Genomic_DNA"/>
</dbReference>
<reference evidence="2" key="1">
    <citation type="journal article" date="2014" name="Front. Microbiol.">
        <title>High frequency of phylogenetically diverse reductive dehalogenase-homologous genes in deep subseafloor sedimentary metagenomes.</title>
        <authorList>
            <person name="Kawai M."/>
            <person name="Futagami T."/>
            <person name="Toyoda A."/>
            <person name="Takaki Y."/>
            <person name="Nishi S."/>
            <person name="Hori S."/>
            <person name="Arai W."/>
            <person name="Tsubouchi T."/>
            <person name="Morono Y."/>
            <person name="Uchiyama I."/>
            <person name="Ito T."/>
            <person name="Fujiyama A."/>
            <person name="Inagaki F."/>
            <person name="Takami H."/>
        </authorList>
    </citation>
    <scope>NUCLEOTIDE SEQUENCE</scope>
    <source>
        <strain evidence="2">Expedition CK06-06</strain>
    </source>
</reference>
<organism evidence="2">
    <name type="scientific">marine sediment metagenome</name>
    <dbReference type="NCBI Taxonomy" id="412755"/>
    <lineage>
        <taxon>unclassified sequences</taxon>
        <taxon>metagenomes</taxon>
        <taxon>ecological metagenomes</taxon>
    </lineage>
</organism>
<evidence type="ECO:0000313" key="2">
    <source>
        <dbReference type="EMBL" id="GAH24557.1"/>
    </source>
</evidence>
<feature type="transmembrane region" description="Helical" evidence="1">
    <location>
        <begin position="73"/>
        <end position="98"/>
    </location>
</feature>
<keyword evidence="1" id="KW-1133">Transmembrane helix</keyword>